<keyword evidence="8" id="KW-0902">Two-component regulatory system</keyword>
<dbReference type="PANTHER" id="PTHR24421:SF10">
    <property type="entry name" value="NITRATE_NITRITE SENSOR PROTEIN NARQ"/>
    <property type="match status" value="1"/>
</dbReference>
<feature type="domain" description="Signal transduction histidine kinase subgroup 3 dimerisation and phosphoacceptor" evidence="12">
    <location>
        <begin position="198"/>
        <end position="262"/>
    </location>
</feature>
<evidence type="ECO:0000256" key="1">
    <source>
        <dbReference type="ARBA" id="ARBA00000085"/>
    </source>
</evidence>
<feature type="domain" description="DUF7134" evidence="13">
    <location>
        <begin position="27"/>
        <end position="180"/>
    </location>
</feature>
<dbReference type="EMBL" id="CP108133">
    <property type="protein sequence ID" value="WTP47463.1"/>
    <property type="molecule type" value="Genomic_DNA"/>
</dbReference>
<feature type="transmembrane region" description="Helical" evidence="10">
    <location>
        <begin position="20"/>
        <end position="41"/>
    </location>
</feature>
<evidence type="ECO:0000256" key="10">
    <source>
        <dbReference type="SAM" id="Phobius"/>
    </source>
</evidence>
<comment type="catalytic activity">
    <reaction evidence="1">
        <text>ATP + protein L-histidine = ADP + protein N-phospho-L-histidine.</text>
        <dbReference type="EC" id="2.7.13.3"/>
    </reaction>
</comment>
<dbReference type="Pfam" id="PF23539">
    <property type="entry name" value="DUF7134"/>
    <property type="match status" value="1"/>
</dbReference>
<sequence>MLGSAGSDLRKNAPVLAARWGALGVVGRDAVFTVLLAPLVFAPVTAPIGAQFGDLPERPPGLPGVLVTAALWLPLVLRRSRPGVCLALVAGAFAVHELVGYPQTCASLGLYIALYSLGAHGNRSGGVRRALVVAAAITAFTLFALGLHHRGSPQRVPDFVLMFLILVVCWAVGRAVRARQDGEAERRRLSVEAAMARERARIARELHDVVTHHVTAMVVQADAAQFLLADAPERVETGLEAISDSGRRALRDLQHLLGVLKASGATSDGTAADGPGGAPSAPDRTPEPGALSELVEQTRTAGQPVELAERGERRELATAVELAAYRVVQEALTNALKHAPGHRTRVQVHYGREDVEVEVTTEGAPASAIAQRRGPLGRGGGHGLIGLRERVSVFGGELLAGNRPDGGFSVHARIPSAGHGEAAPHGEAAAHEEAAGQGGAR</sequence>
<evidence type="ECO:0000256" key="4">
    <source>
        <dbReference type="ARBA" id="ARBA00022679"/>
    </source>
</evidence>
<organism evidence="14 15">
    <name type="scientific">Streptomyces tauricus</name>
    <dbReference type="NCBI Taxonomy" id="68274"/>
    <lineage>
        <taxon>Bacteria</taxon>
        <taxon>Bacillati</taxon>
        <taxon>Actinomycetota</taxon>
        <taxon>Actinomycetes</taxon>
        <taxon>Kitasatosporales</taxon>
        <taxon>Streptomycetaceae</taxon>
        <taxon>Streptomyces</taxon>
        <taxon>Streptomyces aurantiacus group</taxon>
    </lineage>
</organism>
<feature type="domain" description="Histidine kinase/HSP90-like ATPase" evidence="11">
    <location>
        <begin position="321"/>
        <end position="416"/>
    </location>
</feature>
<keyword evidence="15" id="KW-1185">Reference proteome</keyword>
<dbReference type="RefSeq" id="WP_265648429.1">
    <property type="nucleotide sequence ID" value="NZ_CP108133.1"/>
</dbReference>
<feature type="region of interest" description="Disordered" evidence="9">
    <location>
        <begin position="414"/>
        <end position="441"/>
    </location>
</feature>
<keyword evidence="7" id="KW-0067">ATP-binding</keyword>
<dbReference type="Gene3D" id="1.20.5.1930">
    <property type="match status" value="1"/>
</dbReference>
<dbReference type="Pfam" id="PF07730">
    <property type="entry name" value="HisKA_3"/>
    <property type="match status" value="1"/>
</dbReference>
<keyword evidence="10" id="KW-0472">Membrane</keyword>
<keyword evidence="3" id="KW-0597">Phosphoprotein</keyword>
<feature type="transmembrane region" description="Helical" evidence="10">
    <location>
        <begin position="84"/>
        <end position="114"/>
    </location>
</feature>
<dbReference type="InterPro" id="IPR050482">
    <property type="entry name" value="Sensor_HK_TwoCompSys"/>
</dbReference>
<dbReference type="Proteomes" id="UP001432166">
    <property type="component" value="Chromosome"/>
</dbReference>
<evidence type="ECO:0000313" key="14">
    <source>
        <dbReference type="EMBL" id="WTP47463.1"/>
    </source>
</evidence>
<dbReference type="InterPro" id="IPR003594">
    <property type="entry name" value="HATPase_dom"/>
</dbReference>
<evidence type="ECO:0000259" key="11">
    <source>
        <dbReference type="Pfam" id="PF02518"/>
    </source>
</evidence>
<keyword evidence="5" id="KW-0547">Nucleotide-binding</keyword>
<dbReference type="InterPro" id="IPR055558">
    <property type="entry name" value="DUF7134"/>
</dbReference>
<evidence type="ECO:0000259" key="13">
    <source>
        <dbReference type="Pfam" id="PF23539"/>
    </source>
</evidence>
<keyword evidence="10" id="KW-1133">Transmembrane helix</keyword>
<evidence type="ECO:0000256" key="6">
    <source>
        <dbReference type="ARBA" id="ARBA00022777"/>
    </source>
</evidence>
<dbReference type="Pfam" id="PF02518">
    <property type="entry name" value="HATPase_c"/>
    <property type="match status" value="1"/>
</dbReference>
<evidence type="ECO:0000256" key="3">
    <source>
        <dbReference type="ARBA" id="ARBA00022553"/>
    </source>
</evidence>
<dbReference type="EC" id="2.7.13.3" evidence="2"/>
<evidence type="ECO:0000256" key="9">
    <source>
        <dbReference type="SAM" id="MobiDB-lite"/>
    </source>
</evidence>
<feature type="compositionally biased region" description="Low complexity" evidence="9">
    <location>
        <begin position="264"/>
        <end position="283"/>
    </location>
</feature>
<evidence type="ECO:0000313" key="15">
    <source>
        <dbReference type="Proteomes" id="UP001432166"/>
    </source>
</evidence>
<feature type="compositionally biased region" description="Basic and acidic residues" evidence="9">
    <location>
        <begin position="422"/>
        <end position="434"/>
    </location>
</feature>
<evidence type="ECO:0000259" key="12">
    <source>
        <dbReference type="Pfam" id="PF07730"/>
    </source>
</evidence>
<dbReference type="InterPro" id="IPR036890">
    <property type="entry name" value="HATPase_C_sf"/>
</dbReference>
<keyword evidence="6 14" id="KW-0418">Kinase</keyword>
<gene>
    <name evidence="14" type="ORF">OG288_03515</name>
</gene>
<dbReference type="SUPFAM" id="SSF55874">
    <property type="entry name" value="ATPase domain of HSP90 chaperone/DNA topoisomerase II/histidine kinase"/>
    <property type="match status" value="1"/>
</dbReference>
<evidence type="ECO:0000256" key="5">
    <source>
        <dbReference type="ARBA" id="ARBA00022741"/>
    </source>
</evidence>
<evidence type="ECO:0000256" key="2">
    <source>
        <dbReference type="ARBA" id="ARBA00012438"/>
    </source>
</evidence>
<dbReference type="GO" id="GO:0016301">
    <property type="term" value="F:kinase activity"/>
    <property type="evidence" value="ECO:0007669"/>
    <property type="project" value="UniProtKB-KW"/>
</dbReference>
<feature type="transmembrane region" description="Helical" evidence="10">
    <location>
        <begin position="159"/>
        <end position="176"/>
    </location>
</feature>
<keyword evidence="10" id="KW-0812">Transmembrane</keyword>
<keyword evidence="4" id="KW-0808">Transferase</keyword>
<dbReference type="CDD" id="cd16917">
    <property type="entry name" value="HATPase_UhpB-NarQ-NarX-like"/>
    <property type="match status" value="1"/>
</dbReference>
<feature type="region of interest" description="Disordered" evidence="9">
    <location>
        <begin position="264"/>
        <end position="289"/>
    </location>
</feature>
<name>A0ABZ1J7M9_9ACTN</name>
<feature type="transmembrane region" description="Helical" evidence="10">
    <location>
        <begin position="126"/>
        <end position="147"/>
    </location>
</feature>
<evidence type="ECO:0000256" key="8">
    <source>
        <dbReference type="ARBA" id="ARBA00023012"/>
    </source>
</evidence>
<dbReference type="PANTHER" id="PTHR24421">
    <property type="entry name" value="NITRATE/NITRITE SENSOR PROTEIN NARX-RELATED"/>
    <property type="match status" value="1"/>
</dbReference>
<accession>A0ABZ1J7M9</accession>
<reference evidence="14" key="1">
    <citation type="submission" date="2022-10" db="EMBL/GenBank/DDBJ databases">
        <title>The complete genomes of actinobacterial strains from the NBC collection.</title>
        <authorList>
            <person name="Joergensen T.S."/>
            <person name="Alvarez Arevalo M."/>
            <person name="Sterndorff E.B."/>
            <person name="Faurdal D."/>
            <person name="Vuksanovic O."/>
            <person name="Mourched A.-S."/>
            <person name="Charusanti P."/>
            <person name="Shaw S."/>
            <person name="Blin K."/>
            <person name="Weber T."/>
        </authorList>
    </citation>
    <scope>NUCLEOTIDE SEQUENCE</scope>
    <source>
        <strain evidence="14">NBC_00189</strain>
    </source>
</reference>
<evidence type="ECO:0000256" key="7">
    <source>
        <dbReference type="ARBA" id="ARBA00022840"/>
    </source>
</evidence>
<dbReference type="InterPro" id="IPR011712">
    <property type="entry name" value="Sig_transdc_His_kin_sub3_dim/P"/>
</dbReference>
<dbReference type="Gene3D" id="3.30.565.10">
    <property type="entry name" value="Histidine kinase-like ATPase, C-terminal domain"/>
    <property type="match status" value="1"/>
</dbReference>
<protein>
    <recommendedName>
        <fullName evidence="2">histidine kinase</fullName>
        <ecNumber evidence="2">2.7.13.3</ecNumber>
    </recommendedName>
</protein>
<proteinExistence type="predicted"/>